<dbReference type="OrthoDB" id="105475at2"/>
<comment type="caution">
    <text evidence="7">The sequence shown here is derived from an EMBL/GenBank/DDBJ whole genome shotgun (WGS) entry which is preliminary data.</text>
</comment>
<dbReference type="GO" id="GO:0005829">
    <property type="term" value="C:cytosol"/>
    <property type="evidence" value="ECO:0007669"/>
    <property type="project" value="TreeGrafter"/>
</dbReference>
<keyword evidence="3 5" id="KW-0862">Zinc</keyword>
<gene>
    <name evidence="7" type="ORF">A33O_03800</name>
</gene>
<name>I5C563_9HYPH</name>
<dbReference type="PANTHER" id="PTHR43114:SF6">
    <property type="entry name" value="ADENINE DEAMINASE"/>
    <property type="match status" value="1"/>
</dbReference>
<evidence type="ECO:0000313" key="8">
    <source>
        <dbReference type="Proteomes" id="UP000004622"/>
    </source>
</evidence>
<dbReference type="AlphaFoldDB" id="I5C563"/>
<protein>
    <recommendedName>
        <fullName evidence="5">Adenine deaminase</fullName>
        <shortName evidence="5">ADE</shortName>
        <ecNumber evidence="5">3.5.4.2</ecNumber>
    </recommendedName>
    <alternativeName>
        <fullName evidence="5">Adenine aminohydrolase</fullName>
        <shortName evidence="5">AAH</shortName>
    </alternativeName>
</protein>
<evidence type="ECO:0000313" key="7">
    <source>
        <dbReference type="EMBL" id="EIM76965.1"/>
    </source>
</evidence>
<dbReference type="EMBL" id="AJXZ01000006">
    <property type="protein sequence ID" value="EIM76965.1"/>
    <property type="molecule type" value="Genomic_DNA"/>
</dbReference>
<dbReference type="Gene3D" id="3.20.20.140">
    <property type="entry name" value="Metal-dependent hydrolases"/>
    <property type="match status" value="1"/>
</dbReference>
<dbReference type="Pfam" id="PF00962">
    <property type="entry name" value="A_deaminase"/>
    <property type="match status" value="1"/>
</dbReference>
<feature type="active site" description="Proton donor" evidence="5">
    <location>
        <position position="199"/>
    </location>
</feature>
<dbReference type="PATRIC" id="fig|1189611.3.peg.780"/>
<keyword evidence="4 5" id="KW-0546">Nucleotide metabolism</keyword>
<dbReference type="GO" id="GO:0009117">
    <property type="term" value="P:nucleotide metabolic process"/>
    <property type="evidence" value="ECO:0007669"/>
    <property type="project" value="UniProtKB-KW"/>
</dbReference>
<reference evidence="7 8" key="1">
    <citation type="journal article" date="2012" name="J. Bacteriol.">
        <title>Genome Sequence of Nitratireductor aquibiodomus Strain RA22.</title>
        <authorList>
            <person name="Singh A."/>
            <person name="Jangir P.K."/>
            <person name="Kumari C."/>
            <person name="Sharma R."/>
        </authorList>
    </citation>
    <scope>NUCLEOTIDE SEQUENCE [LARGE SCALE GENOMIC DNA]</scope>
    <source>
        <strain evidence="7 8">RA22</strain>
    </source>
</reference>
<dbReference type="InterPro" id="IPR006330">
    <property type="entry name" value="Ado/ade_deaminase"/>
</dbReference>
<feature type="binding site" evidence="5">
    <location>
        <position position="17"/>
    </location>
    <ligand>
        <name>Zn(2+)</name>
        <dbReference type="ChEBI" id="CHEBI:29105"/>
        <note>catalytic</note>
    </ligand>
</feature>
<dbReference type="Proteomes" id="UP000004622">
    <property type="component" value="Unassembled WGS sequence"/>
</dbReference>
<dbReference type="InterPro" id="IPR001365">
    <property type="entry name" value="A_deaminase_dom"/>
</dbReference>
<comment type="cofactor">
    <cofactor evidence="5">
        <name>Zn(2+)</name>
        <dbReference type="ChEBI" id="CHEBI:29105"/>
    </cofactor>
    <text evidence="5">Binds 1 zinc ion per subunit.</text>
</comment>
<dbReference type="PANTHER" id="PTHR43114">
    <property type="entry name" value="ADENINE DEAMINASE"/>
    <property type="match status" value="1"/>
</dbReference>
<comment type="function">
    <text evidence="5">Catalyzes the hydrolytic deamination of adenine to hypoxanthine. Plays an important role in the purine salvage pathway and in nitrogen catabolism.</text>
</comment>
<evidence type="ECO:0000256" key="5">
    <source>
        <dbReference type="HAMAP-Rule" id="MF_01962"/>
    </source>
</evidence>
<dbReference type="GO" id="GO:0000034">
    <property type="term" value="F:adenine deaminase activity"/>
    <property type="evidence" value="ECO:0007669"/>
    <property type="project" value="UniProtKB-UniRule"/>
</dbReference>
<dbReference type="GO" id="GO:0006146">
    <property type="term" value="P:adenine catabolic process"/>
    <property type="evidence" value="ECO:0007669"/>
    <property type="project" value="UniProtKB-UniRule"/>
</dbReference>
<feature type="binding site" evidence="5">
    <location>
        <position position="277"/>
    </location>
    <ligand>
        <name>Zn(2+)</name>
        <dbReference type="ChEBI" id="CHEBI:29105"/>
        <note>catalytic</note>
    </ligand>
</feature>
<organism evidence="7 8">
    <name type="scientific">Nitratireductor aquibiodomus RA22</name>
    <dbReference type="NCBI Taxonomy" id="1189611"/>
    <lineage>
        <taxon>Bacteria</taxon>
        <taxon>Pseudomonadati</taxon>
        <taxon>Pseudomonadota</taxon>
        <taxon>Alphaproteobacteria</taxon>
        <taxon>Hyphomicrobiales</taxon>
        <taxon>Phyllobacteriaceae</taxon>
        <taxon>Nitratireductor</taxon>
    </lineage>
</organism>
<evidence type="ECO:0000256" key="4">
    <source>
        <dbReference type="ARBA" id="ARBA00023080"/>
    </source>
</evidence>
<keyword evidence="1 5" id="KW-0479">Metal-binding</keyword>
<dbReference type="NCBIfam" id="TIGR01430">
    <property type="entry name" value="aden_deam"/>
    <property type="match status" value="1"/>
</dbReference>
<dbReference type="HAMAP" id="MF_01962">
    <property type="entry name" value="Adenine_deaminase"/>
    <property type="match status" value="1"/>
</dbReference>
<evidence type="ECO:0000259" key="6">
    <source>
        <dbReference type="Pfam" id="PF00962"/>
    </source>
</evidence>
<dbReference type="RefSeq" id="WP_007007363.1">
    <property type="nucleotide sequence ID" value="NZ_AJXZ01000006.1"/>
</dbReference>
<dbReference type="GO" id="GO:0043103">
    <property type="term" value="P:hypoxanthine salvage"/>
    <property type="evidence" value="ECO:0007669"/>
    <property type="project" value="UniProtKB-UniRule"/>
</dbReference>
<feature type="binding site" evidence="5">
    <location>
        <position position="278"/>
    </location>
    <ligand>
        <name>substrate</name>
    </ligand>
</feature>
<feature type="domain" description="Adenosine deaminase" evidence="6">
    <location>
        <begin position="10"/>
        <end position="328"/>
    </location>
</feature>
<evidence type="ECO:0000256" key="1">
    <source>
        <dbReference type="ARBA" id="ARBA00022723"/>
    </source>
</evidence>
<feature type="binding site" evidence="5">
    <location>
        <position position="15"/>
    </location>
    <ligand>
        <name>Zn(2+)</name>
        <dbReference type="ChEBI" id="CHEBI:29105"/>
        <note>catalytic</note>
    </ligand>
</feature>
<accession>I5C563</accession>
<dbReference type="EC" id="3.5.4.2" evidence="5"/>
<feature type="binding site" evidence="5">
    <location>
        <position position="196"/>
    </location>
    <ligand>
        <name>Zn(2+)</name>
        <dbReference type="ChEBI" id="CHEBI:29105"/>
        <note>catalytic</note>
    </ligand>
</feature>
<evidence type="ECO:0000256" key="2">
    <source>
        <dbReference type="ARBA" id="ARBA00022801"/>
    </source>
</evidence>
<dbReference type="GO" id="GO:0008270">
    <property type="term" value="F:zinc ion binding"/>
    <property type="evidence" value="ECO:0007669"/>
    <property type="project" value="UniProtKB-UniRule"/>
</dbReference>
<proteinExistence type="inferred from homology"/>
<keyword evidence="2 5" id="KW-0378">Hydrolase</keyword>
<comment type="similarity">
    <text evidence="5">Belongs to the metallo-dependent hydrolases superfamily. Adenosine and AMP deaminases family. Adenine deaminase type 2 subfamily.</text>
</comment>
<dbReference type="SUPFAM" id="SSF51556">
    <property type="entry name" value="Metallo-dependent hydrolases"/>
    <property type="match status" value="1"/>
</dbReference>
<dbReference type="InterPro" id="IPR032466">
    <property type="entry name" value="Metal_Hydrolase"/>
</dbReference>
<dbReference type="InterPro" id="IPR028892">
    <property type="entry name" value="ADE"/>
</dbReference>
<comment type="catalytic activity">
    <reaction evidence="5">
        <text>adenine + H2O + H(+) = hypoxanthine + NH4(+)</text>
        <dbReference type="Rhea" id="RHEA:23688"/>
        <dbReference type="ChEBI" id="CHEBI:15377"/>
        <dbReference type="ChEBI" id="CHEBI:15378"/>
        <dbReference type="ChEBI" id="CHEBI:16708"/>
        <dbReference type="ChEBI" id="CHEBI:17368"/>
        <dbReference type="ChEBI" id="CHEBI:28938"/>
        <dbReference type="EC" id="3.5.4.2"/>
    </reaction>
</comment>
<evidence type="ECO:0000256" key="3">
    <source>
        <dbReference type="ARBA" id="ARBA00022833"/>
    </source>
</evidence>
<sequence length="334" mass="37518">MNAKIFKKIPKTELHVHLEGCLEPEQVIRFAARNDVKLEQETLERLRTGYTFDGLNDFVSVMGRNSATIQTEEDIYEIAFGYLKRAAEDNIVHAEMAFSPQGPAQRGVPYEAAFNGIISAFKDAYRNFGITGGPILACLRHRPVGEALAMLKKYARTYRDDVLAIGLHGAELGYPPGLFEECFAYARTMGWKAVAHAGEEGPADYIWQAIDILQVDRIDHGVQCEVDDRLVERLAETATPLTVCPLSNIHLKVFRELAEHNFLRLLDRGLNVSIHTDDPAYFNGYLSEHYRILHGAGVLDEATLALVQRNAFRSAFMDRERSSQLINASDQMSE</sequence>
<feature type="site" description="Important for catalytic activity" evidence="5">
    <location>
        <position position="220"/>
    </location>
</feature>